<evidence type="ECO:0000256" key="1">
    <source>
        <dbReference type="SAM" id="Coils"/>
    </source>
</evidence>
<dbReference type="Pfam" id="PF13476">
    <property type="entry name" value="AAA_23"/>
    <property type="match status" value="1"/>
</dbReference>
<keyword evidence="4" id="KW-1185">Reference proteome</keyword>
<evidence type="ECO:0000259" key="2">
    <source>
        <dbReference type="Pfam" id="PF13476"/>
    </source>
</evidence>
<proteinExistence type="predicted"/>
<gene>
    <name evidence="3" type="ORF">D7147_04165</name>
</gene>
<protein>
    <recommendedName>
        <fullName evidence="2">Rad50/SbcC-type AAA domain-containing protein</fullName>
    </recommendedName>
</protein>
<dbReference type="Gene3D" id="3.40.50.300">
    <property type="entry name" value="P-loop containing nucleotide triphosphate hydrolases"/>
    <property type="match status" value="2"/>
</dbReference>
<dbReference type="Proteomes" id="UP000271548">
    <property type="component" value="Unassembled WGS sequence"/>
</dbReference>
<comment type="caution">
    <text evidence="3">The sequence shown here is derived from an EMBL/GenBank/DDBJ whole genome shotgun (WGS) entry which is preliminary data.</text>
</comment>
<feature type="coiled-coil region" evidence="1">
    <location>
        <begin position="222"/>
        <end position="271"/>
    </location>
</feature>
<evidence type="ECO:0000313" key="3">
    <source>
        <dbReference type="EMBL" id="RKN24187.1"/>
    </source>
</evidence>
<dbReference type="RefSeq" id="WP_120673863.1">
    <property type="nucleotide sequence ID" value="NZ_RAZS01000001.1"/>
</dbReference>
<dbReference type="InterPro" id="IPR038729">
    <property type="entry name" value="Rad50/SbcC_AAA"/>
</dbReference>
<dbReference type="InterPro" id="IPR027417">
    <property type="entry name" value="P-loop_NTPase"/>
</dbReference>
<accession>A0ABX9RKM2</accession>
<dbReference type="SUPFAM" id="SSF52540">
    <property type="entry name" value="P-loop containing nucleoside triphosphate hydrolases"/>
    <property type="match status" value="2"/>
</dbReference>
<dbReference type="EMBL" id="RAZS01000001">
    <property type="protein sequence ID" value="RKN24187.1"/>
    <property type="molecule type" value="Genomic_DNA"/>
</dbReference>
<sequence>MTPERDLESRDAHTRIRGIRILRLRLAGHSKPYEVDFRDEDGSPRPLSIIAGPTNTGKTSILELIAYAFGGSSYPDHEEIVRQVRAAIVEADTTFGPITVERAIEASTALLFDTSLDRAGETVPQPHPVGPPSDPASLSSLLLSTVDLNDIQLKVAPTQQESATHIMSFRNLMWLCMVLNERVGSTQILWEGNYNKNRHLIQTVDAIFGVHENEGADLASRISRLNEQVLGARREIKALEEFIREQGSTPREQLQEVVDNAEGEFAAIRGELDRLDWEEAASAQIARELRDRHQRAARGAIQARQRLRDREALVSRYASLRAQYNDDIRKLTLLKQAKSIFDQLSVQVCPACLGKLPEPPSVQAGQCSMCSQPVSTSVTSLTLGTIASARETVAGLEDGGPSEAPNGKIPRQQEPEELLDEVPFDDAGALEAISADLTSTRRRFKELNEYWLQLNDSLPALREARAQAEATEGALAAEVNRAASGKVTPYVAARESLLARRQAASVRRDRANAALKQWRIVEQRQRKLEVMAGELAELRSQNRSSKTRPDRNEMLARLSSRYRQILADFEYPKHNDTGSIDESLVPSVRHRPYRNASSGGQVLQTLAWILAIFEVAYEQGANHPGFLLIDTPQKNLGGKAAENDEEFADVRLVERFYRHIINWLDGPGRGAQIIIVDNTPPAIADPYIAVQFTRNPNSGRFGLIDNEVG</sequence>
<feature type="domain" description="Rad50/SbcC-type AAA" evidence="2">
    <location>
        <begin position="33"/>
        <end position="80"/>
    </location>
</feature>
<organism evidence="3 4">
    <name type="scientific">Micromonospora musae</name>
    <dbReference type="NCBI Taxonomy" id="1894970"/>
    <lineage>
        <taxon>Bacteria</taxon>
        <taxon>Bacillati</taxon>
        <taxon>Actinomycetota</taxon>
        <taxon>Actinomycetes</taxon>
        <taxon>Micromonosporales</taxon>
        <taxon>Micromonosporaceae</taxon>
        <taxon>Micromonospora</taxon>
    </lineage>
</organism>
<evidence type="ECO:0000313" key="4">
    <source>
        <dbReference type="Proteomes" id="UP000271548"/>
    </source>
</evidence>
<reference evidence="3 4" key="1">
    <citation type="submission" date="2018-09" db="EMBL/GenBank/DDBJ databases">
        <title>Micromonospora sp. nov. MS1-9, isolated from a root of Musa sp.</title>
        <authorList>
            <person name="Kuncharoen N."/>
            <person name="Kudo T."/>
            <person name="Ohkuma M."/>
            <person name="Yuki M."/>
            <person name="Tanasupawat S."/>
        </authorList>
    </citation>
    <scope>NUCLEOTIDE SEQUENCE [LARGE SCALE GENOMIC DNA]</scope>
    <source>
        <strain evidence="3 4">NGC1-4</strain>
    </source>
</reference>
<keyword evidence="1" id="KW-0175">Coiled coil</keyword>
<name>A0ABX9RKM2_9ACTN</name>